<dbReference type="InterPro" id="IPR006048">
    <property type="entry name" value="A-amylase/branching_C"/>
</dbReference>
<name>A0A819GJM0_9BILA</name>
<dbReference type="InterPro" id="IPR013780">
    <property type="entry name" value="Glyco_hydro_b"/>
</dbReference>
<reference evidence="2" key="1">
    <citation type="submission" date="2021-02" db="EMBL/GenBank/DDBJ databases">
        <authorList>
            <person name="Nowell W R."/>
        </authorList>
    </citation>
    <scope>NUCLEOTIDE SEQUENCE</scope>
</reference>
<dbReference type="PANTHER" id="PTHR43651:SF3">
    <property type="entry name" value="1,4-ALPHA-GLUCAN-BRANCHING ENZYME"/>
    <property type="match status" value="1"/>
</dbReference>
<dbReference type="AlphaFoldDB" id="A0A819GJM0"/>
<feature type="domain" description="Alpha-amylase/branching enzyme C-terminal all beta" evidence="1">
    <location>
        <begin position="8"/>
        <end position="97"/>
    </location>
</feature>
<evidence type="ECO:0000259" key="1">
    <source>
        <dbReference type="Pfam" id="PF02806"/>
    </source>
</evidence>
<dbReference type="GO" id="GO:0043169">
    <property type="term" value="F:cation binding"/>
    <property type="evidence" value="ECO:0007669"/>
    <property type="project" value="InterPro"/>
</dbReference>
<dbReference type="Pfam" id="PF02806">
    <property type="entry name" value="Alpha-amylase_C"/>
    <property type="match status" value="1"/>
</dbReference>
<dbReference type="GO" id="GO:0003844">
    <property type="term" value="F:1,4-alpha-glucan branching enzyme activity"/>
    <property type="evidence" value="ECO:0007669"/>
    <property type="project" value="TreeGrafter"/>
</dbReference>
<comment type="caution">
    <text evidence="2">The sequence shown here is derived from an EMBL/GenBank/DDBJ whole genome shotgun (WGS) entry which is preliminary data.</text>
</comment>
<proteinExistence type="predicted"/>
<dbReference type="FunFam" id="2.60.40.1180:FF:000003">
    <property type="entry name" value="1,4-alpha-glucan-branching enzyme, chloroplastic/amyloplastic"/>
    <property type="match status" value="1"/>
</dbReference>
<protein>
    <recommendedName>
        <fullName evidence="1">Alpha-amylase/branching enzyme C-terminal all beta domain-containing protein</fullName>
    </recommendedName>
</protein>
<dbReference type="Gene3D" id="2.60.40.1180">
    <property type="entry name" value="Golgi alpha-mannosidase II"/>
    <property type="match status" value="1"/>
</dbReference>
<evidence type="ECO:0000313" key="2">
    <source>
        <dbReference type="EMBL" id="CAF3880805.1"/>
    </source>
</evidence>
<dbReference type="GO" id="GO:0005978">
    <property type="term" value="P:glycogen biosynthetic process"/>
    <property type="evidence" value="ECO:0007669"/>
    <property type="project" value="TreeGrafter"/>
</dbReference>
<organism evidence="2 3">
    <name type="scientific">Rotaria sordida</name>
    <dbReference type="NCBI Taxonomy" id="392033"/>
    <lineage>
        <taxon>Eukaryota</taxon>
        <taxon>Metazoa</taxon>
        <taxon>Spiralia</taxon>
        <taxon>Gnathifera</taxon>
        <taxon>Rotifera</taxon>
        <taxon>Eurotatoria</taxon>
        <taxon>Bdelloidea</taxon>
        <taxon>Philodinida</taxon>
        <taxon>Philodinidae</taxon>
        <taxon>Rotaria</taxon>
    </lineage>
</organism>
<dbReference type="Proteomes" id="UP000663836">
    <property type="component" value="Unassembled WGS sequence"/>
</dbReference>
<gene>
    <name evidence="2" type="ORF">JBS370_LOCUS19829</name>
</gene>
<sequence length="103" mass="12017">MLIIQQIEAHKIIVFERGERGLMFIFNFHGYNSLSDYRIGCSQSGKYKVVLNSDTKSFDGHDRISNEQIFSTENIMWNDKPFSFQIYTPSRTVFVLALIDDNK</sequence>
<dbReference type="SUPFAM" id="SSF51011">
    <property type="entry name" value="Glycosyl hydrolase domain"/>
    <property type="match status" value="1"/>
</dbReference>
<dbReference type="GO" id="GO:0005737">
    <property type="term" value="C:cytoplasm"/>
    <property type="evidence" value="ECO:0007669"/>
    <property type="project" value="TreeGrafter"/>
</dbReference>
<evidence type="ECO:0000313" key="3">
    <source>
        <dbReference type="Proteomes" id="UP000663836"/>
    </source>
</evidence>
<accession>A0A819GJM0</accession>
<dbReference type="EMBL" id="CAJOBD010002421">
    <property type="protein sequence ID" value="CAF3880805.1"/>
    <property type="molecule type" value="Genomic_DNA"/>
</dbReference>
<dbReference type="PANTHER" id="PTHR43651">
    <property type="entry name" value="1,4-ALPHA-GLUCAN-BRANCHING ENZYME"/>
    <property type="match status" value="1"/>
</dbReference>